<evidence type="ECO:0000313" key="1">
    <source>
        <dbReference type="EMBL" id="CAB9525529.1"/>
    </source>
</evidence>
<accession>A0A9N8EU31</accession>
<keyword evidence="2" id="KW-1185">Reference proteome</keyword>
<protein>
    <submittedName>
        <fullName evidence="1">Uncharacterized protein</fullName>
    </submittedName>
</protein>
<dbReference type="AlphaFoldDB" id="A0A9N8EU31"/>
<proteinExistence type="predicted"/>
<organism evidence="1 2">
    <name type="scientific">Seminavis robusta</name>
    <dbReference type="NCBI Taxonomy" id="568900"/>
    <lineage>
        <taxon>Eukaryota</taxon>
        <taxon>Sar</taxon>
        <taxon>Stramenopiles</taxon>
        <taxon>Ochrophyta</taxon>
        <taxon>Bacillariophyta</taxon>
        <taxon>Bacillariophyceae</taxon>
        <taxon>Bacillariophycidae</taxon>
        <taxon>Naviculales</taxon>
        <taxon>Naviculaceae</taxon>
        <taxon>Seminavis</taxon>
    </lineage>
</organism>
<name>A0A9N8EU31_9STRA</name>
<reference evidence="1" key="1">
    <citation type="submission" date="2020-06" db="EMBL/GenBank/DDBJ databases">
        <authorList>
            <consortium name="Plant Systems Biology data submission"/>
        </authorList>
    </citation>
    <scope>NUCLEOTIDE SEQUENCE</scope>
    <source>
        <strain evidence="1">D6</strain>
    </source>
</reference>
<dbReference type="Proteomes" id="UP001153069">
    <property type="component" value="Unassembled WGS sequence"/>
</dbReference>
<gene>
    <name evidence="1" type="ORF">SEMRO_1689_G291331.1</name>
</gene>
<sequence length="120" mass="13499">MQRQSLQSQQFGSYIRFYSSNCNCTMTDNASNGHNKIMFAGHGKALENICTAADKTGNYKAMLAALSLHQYYALSHPPTTRKDYFQLWKDNSLSLPCGPNFDGLNSLLQNKGRQKQQQIS</sequence>
<dbReference type="EMBL" id="CAICTM010001687">
    <property type="protein sequence ID" value="CAB9525529.1"/>
    <property type="molecule type" value="Genomic_DNA"/>
</dbReference>
<comment type="caution">
    <text evidence="1">The sequence shown here is derived from an EMBL/GenBank/DDBJ whole genome shotgun (WGS) entry which is preliminary data.</text>
</comment>
<evidence type="ECO:0000313" key="2">
    <source>
        <dbReference type="Proteomes" id="UP001153069"/>
    </source>
</evidence>